<proteinExistence type="predicted"/>
<dbReference type="Proteomes" id="UP001174936">
    <property type="component" value="Unassembled WGS sequence"/>
</dbReference>
<protein>
    <submittedName>
        <fullName evidence="1">Uncharacterized protein</fullName>
    </submittedName>
</protein>
<dbReference type="SUPFAM" id="SSF52047">
    <property type="entry name" value="RNI-like"/>
    <property type="match status" value="1"/>
</dbReference>
<gene>
    <name evidence="1" type="ORF">B0T16DRAFT_455093</name>
</gene>
<dbReference type="EMBL" id="JAULSV010000002">
    <property type="protein sequence ID" value="KAK0652750.1"/>
    <property type="molecule type" value="Genomic_DNA"/>
</dbReference>
<dbReference type="Gene3D" id="3.80.10.10">
    <property type="entry name" value="Ribonuclease Inhibitor"/>
    <property type="match status" value="1"/>
</dbReference>
<accession>A0AA39YIV4</accession>
<evidence type="ECO:0000313" key="1">
    <source>
        <dbReference type="EMBL" id="KAK0652750.1"/>
    </source>
</evidence>
<sequence>MRLILAAVTPTPEDTHPTVPDWLRIAPISRESSGLGGKSNSQALLTDPHLATLLQLPSRVCAALKSFEFTYQDVSRDATNDAKTVTDAALVRLARACPNLTTFMLQGTSGLGDESFLAFYEHCPNLTFLELTAASGDHNRFSSRAFEALSGNPGWMPRLKKLLLTINMCAKGPFMNAMKAMSKERPALLITSVTVDERKKWGDWEMEKYEESWKKGRTFVPRLTYEEYQEVFGRSRLMMGGFHDFD</sequence>
<dbReference type="InterPro" id="IPR032675">
    <property type="entry name" value="LRR_dom_sf"/>
</dbReference>
<name>A0AA39YIV4_9PEZI</name>
<comment type="caution">
    <text evidence="1">The sequence shown here is derived from an EMBL/GenBank/DDBJ whole genome shotgun (WGS) entry which is preliminary data.</text>
</comment>
<reference evidence="1" key="1">
    <citation type="submission" date="2023-06" db="EMBL/GenBank/DDBJ databases">
        <title>Genome-scale phylogeny and comparative genomics of the fungal order Sordariales.</title>
        <authorList>
            <consortium name="Lawrence Berkeley National Laboratory"/>
            <person name="Hensen N."/>
            <person name="Bonometti L."/>
            <person name="Westerberg I."/>
            <person name="Brannstrom I.O."/>
            <person name="Guillou S."/>
            <person name="Cros-Aarteil S."/>
            <person name="Calhoun S."/>
            <person name="Haridas S."/>
            <person name="Kuo A."/>
            <person name="Mondo S."/>
            <person name="Pangilinan J."/>
            <person name="Riley R."/>
            <person name="Labutti K."/>
            <person name="Andreopoulos B."/>
            <person name="Lipzen A."/>
            <person name="Chen C."/>
            <person name="Yanf M."/>
            <person name="Daum C."/>
            <person name="Ng V."/>
            <person name="Clum A."/>
            <person name="Steindorff A."/>
            <person name="Ohm R."/>
            <person name="Martin F."/>
            <person name="Silar P."/>
            <person name="Natvig D."/>
            <person name="Lalanne C."/>
            <person name="Gautier V."/>
            <person name="Ament-Velasquez S.L."/>
            <person name="Kruys A."/>
            <person name="Hutchinson M.I."/>
            <person name="Powell A.J."/>
            <person name="Barry K."/>
            <person name="Miller A.N."/>
            <person name="Grigoriev I.V."/>
            <person name="Debuchy R."/>
            <person name="Gladieux P."/>
            <person name="Thoren M.H."/>
            <person name="Johannesson H."/>
        </authorList>
    </citation>
    <scope>NUCLEOTIDE SEQUENCE</scope>
    <source>
        <strain evidence="1">SMH2532-1</strain>
    </source>
</reference>
<evidence type="ECO:0000313" key="2">
    <source>
        <dbReference type="Proteomes" id="UP001174936"/>
    </source>
</evidence>
<keyword evidence="2" id="KW-1185">Reference proteome</keyword>
<dbReference type="AlphaFoldDB" id="A0AA39YIV4"/>
<organism evidence="1 2">
    <name type="scientific">Cercophora newfieldiana</name>
    <dbReference type="NCBI Taxonomy" id="92897"/>
    <lineage>
        <taxon>Eukaryota</taxon>
        <taxon>Fungi</taxon>
        <taxon>Dikarya</taxon>
        <taxon>Ascomycota</taxon>
        <taxon>Pezizomycotina</taxon>
        <taxon>Sordariomycetes</taxon>
        <taxon>Sordariomycetidae</taxon>
        <taxon>Sordariales</taxon>
        <taxon>Lasiosphaeriaceae</taxon>
        <taxon>Cercophora</taxon>
    </lineage>
</organism>